<dbReference type="InterPro" id="IPR036887">
    <property type="entry name" value="HTH_APSES_sf"/>
</dbReference>
<feature type="compositionally biased region" description="Basic residues" evidence="1">
    <location>
        <begin position="179"/>
        <end position="190"/>
    </location>
</feature>
<feature type="region of interest" description="Disordered" evidence="1">
    <location>
        <begin position="16"/>
        <end position="38"/>
    </location>
</feature>
<evidence type="ECO:0000313" key="5">
    <source>
        <dbReference type="Proteomes" id="UP000002605"/>
    </source>
</evidence>
<dbReference type="InterPro" id="IPR003163">
    <property type="entry name" value="Tscrpt_reg_HTH_APSES-type"/>
</dbReference>
<dbReference type="CGD" id="CAL0000162366">
    <property type="gene designation" value="Cd36_20300"/>
</dbReference>
<feature type="region of interest" description="Disordered" evidence="1">
    <location>
        <begin position="147"/>
        <end position="193"/>
    </location>
</feature>
<dbReference type="VEuPathDB" id="FungiDB:CD36_20300"/>
<reference evidence="4 5" key="1">
    <citation type="journal article" date="2009" name="Genome Res.">
        <title>Comparative genomics of the fungal pathogens Candida dubliniensis and Candida albicans.</title>
        <authorList>
            <person name="Jackson A.P."/>
            <person name="Gamble J.A."/>
            <person name="Yeomans T."/>
            <person name="Moran G.P."/>
            <person name="Saunders D."/>
            <person name="Harris D."/>
            <person name="Aslett M."/>
            <person name="Barrell J.F."/>
            <person name="Butler G."/>
            <person name="Citiulo F."/>
            <person name="Coleman D.C."/>
            <person name="de Groot P.W.J."/>
            <person name="Goodwin T.J."/>
            <person name="Quail M.A."/>
            <person name="McQuillan J."/>
            <person name="Munro C.A."/>
            <person name="Pain A."/>
            <person name="Poulter R.T."/>
            <person name="Rajandream M.A."/>
            <person name="Renauld H."/>
            <person name="Spiering M.J."/>
            <person name="Tivey A."/>
            <person name="Gow N.A.R."/>
            <person name="Barrell B."/>
            <person name="Sullivan D.J."/>
            <person name="Berriman M."/>
        </authorList>
    </citation>
    <scope>NUCLEOTIDE SEQUENCE [LARGE SCALE GENOMIC DNA]</scope>
    <source>
        <strain evidence="5">CD36 / ATCC MYA-646 / CBS 7987 / NCPF 3949 / NRRL Y-17841</strain>
    </source>
</reference>
<dbReference type="GeneID" id="8046057"/>
<proteinExistence type="predicted"/>
<dbReference type="GO" id="GO:0030907">
    <property type="term" value="C:MBF transcription complex"/>
    <property type="evidence" value="ECO:0007669"/>
    <property type="project" value="TreeGrafter"/>
</dbReference>
<dbReference type="OrthoDB" id="5562739at2759"/>
<evidence type="ECO:0000259" key="2">
    <source>
        <dbReference type="PROSITE" id="PS51299"/>
    </source>
</evidence>
<feature type="region of interest" description="Disordered" evidence="1">
    <location>
        <begin position="448"/>
        <end position="489"/>
    </location>
</feature>
<feature type="compositionally biased region" description="Low complexity" evidence="1">
    <location>
        <begin position="455"/>
        <end position="484"/>
    </location>
</feature>
<evidence type="ECO:0000313" key="4">
    <source>
        <dbReference type="EMBL" id="CAX43810.1"/>
    </source>
</evidence>
<dbReference type="RefSeq" id="XP_002418509.1">
    <property type="nucleotide sequence ID" value="XM_002418464.1"/>
</dbReference>
<dbReference type="PROSITE" id="PS51299">
    <property type="entry name" value="HTH_APSES"/>
    <property type="match status" value="1"/>
</dbReference>
<dbReference type="GO" id="GO:0000981">
    <property type="term" value="F:DNA-binding transcription factor activity, RNA polymerase II-specific"/>
    <property type="evidence" value="ECO:0007669"/>
    <property type="project" value="UniProtKB-ARBA"/>
</dbReference>
<accession>B9WBN9</accession>
<dbReference type="GO" id="GO:0033309">
    <property type="term" value="C:SBF transcription complex"/>
    <property type="evidence" value="ECO:0007669"/>
    <property type="project" value="TreeGrafter"/>
</dbReference>
<dbReference type="PANTHER" id="PTHR43828">
    <property type="entry name" value="ASPARAGINASE"/>
    <property type="match status" value="1"/>
</dbReference>
<evidence type="ECO:0000313" key="3">
    <source>
        <dbReference type="CGD" id="CAL0000162366"/>
    </source>
</evidence>
<dbReference type="eggNOG" id="ENOG502S1IW">
    <property type="taxonomic scope" value="Eukaryota"/>
</dbReference>
<organism evidence="4 5">
    <name type="scientific">Candida dubliniensis (strain CD36 / ATCC MYA-646 / CBS 7987 / NCPF 3949 / NRRL Y-17841)</name>
    <name type="common">Yeast</name>
    <dbReference type="NCBI Taxonomy" id="573826"/>
    <lineage>
        <taxon>Eukaryota</taxon>
        <taxon>Fungi</taxon>
        <taxon>Dikarya</taxon>
        <taxon>Ascomycota</taxon>
        <taxon>Saccharomycotina</taxon>
        <taxon>Pichiomycetes</taxon>
        <taxon>Debaryomycetaceae</taxon>
        <taxon>Candida/Lodderomyces clade</taxon>
        <taxon>Candida</taxon>
    </lineage>
</organism>
<dbReference type="KEGG" id="cdu:CD36_20300"/>
<dbReference type="GO" id="GO:0003677">
    <property type="term" value="F:DNA binding"/>
    <property type="evidence" value="ECO:0007669"/>
    <property type="project" value="InterPro"/>
</dbReference>
<keyword evidence="5" id="KW-1185">Reference proteome</keyword>
<dbReference type="EMBL" id="FM992689">
    <property type="protein sequence ID" value="CAX43810.1"/>
    <property type="molecule type" value="Genomic_DNA"/>
</dbReference>
<name>B9WBN9_CANDC</name>
<dbReference type="Gene3D" id="3.10.260.10">
    <property type="entry name" value="Transcription regulator HTH, APSES-type DNA-binding domain"/>
    <property type="match status" value="1"/>
</dbReference>
<evidence type="ECO:0000256" key="1">
    <source>
        <dbReference type="SAM" id="MobiDB-lite"/>
    </source>
</evidence>
<feature type="compositionally biased region" description="Polar residues" evidence="1">
    <location>
        <begin position="555"/>
        <end position="569"/>
    </location>
</feature>
<protein>
    <submittedName>
        <fullName evidence="4">Transcriptional repressor, putative</fullName>
    </submittedName>
</protein>
<dbReference type="PANTHER" id="PTHR43828:SF5">
    <property type="entry name" value="TRANSCRIPTIONAL REPRESSOR XBP1"/>
    <property type="match status" value="1"/>
</dbReference>
<dbReference type="Proteomes" id="UP000002605">
    <property type="component" value="Chromosome 2"/>
</dbReference>
<dbReference type="HOGENOM" id="CLU_473256_0_0_1"/>
<sequence length="579" mass="64827">MKIMMIPTHHQTYNINTHQPPQQQQQYLPTPGTSYTSPRVPQSIQLPPIHSFTKSQSLFPQAVRDSPAANFNPYGADSARVYTIYSSVSPENLPYNTSQLQLNQQFTNSSRLLTEPVRNIPSFSFPTTNSGISKIDKVGNFHSPTMDKRIMKNGPGKLNDKKQSFKGKKNDRKSPKFTTKPKTKKPKRNHSLIPNNTINFPIRMVSSNDTLSIENNNFLNTVVYPNIEIKKYSTSAIDPQRNYLTAYEYPLNNHWVIWDYETGWVHLTGIWKASLSTDESNVSPSHLKADIVKLLESTPKEYQQYIKRIRGGFLKIQGTWLPFKLCKILARRFCYYLRYSLVPIFGTDFPDSCLKPNEKGYGELKLDDLHIFEKRDLPAPMLPVSPPIEQVVQQQQPHGYKKDDVATTVSSFQQTGSLLPLPQNYEISATAKNSGNCLTLNNTPETPILHHFPDTTSTRSGSSLSLSSSSSSSSMLSVARTASSAPERESLEIPSFNEMIDIVNASKCLQTLSQKVQSPRSIHMDEQNGGQQISKDQDRGISAILVAAGINSTQNQAGNVSESPQSFNKGSMAISDMLT</sequence>
<gene>
    <name evidence="3" type="ordered locus">Cd36_20300</name>
    <name evidence="4" type="ORF">CD36_20300</name>
</gene>
<feature type="compositionally biased region" description="Polar residues" evidence="1">
    <location>
        <begin position="27"/>
        <end position="38"/>
    </location>
</feature>
<dbReference type="InterPro" id="IPR051642">
    <property type="entry name" value="SWI6-like"/>
</dbReference>
<feature type="region of interest" description="Disordered" evidence="1">
    <location>
        <begin position="555"/>
        <end position="579"/>
    </location>
</feature>
<dbReference type="SUPFAM" id="SSF54616">
    <property type="entry name" value="DNA-binding domain of Mlu1-box binding protein MBP1"/>
    <property type="match status" value="1"/>
</dbReference>
<dbReference type="AlphaFoldDB" id="B9WBN9"/>
<feature type="domain" description="HTH APSES-type" evidence="2">
    <location>
        <begin position="233"/>
        <end position="356"/>
    </location>
</feature>